<feature type="repeat" description="Solcar" evidence="10">
    <location>
        <begin position="113"/>
        <end position="202"/>
    </location>
</feature>
<keyword evidence="13" id="KW-1185">Reference proteome</keyword>
<evidence type="ECO:0000256" key="2">
    <source>
        <dbReference type="ARBA" id="ARBA00006375"/>
    </source>
</evidence>
<reference evidence="12" key="1">
    <citation type="submission" date="2022-08" db="UniProtKB">
        <authorList>
            <consortium name="EnsemblMetazoa"/>
        </authorList>
    </citation>
    <scope>IDENTIFICATION</scope>
    <source>
        <strain evidence="12">Israel</strain>
    </source>
</reference>
<dbReference type="VEuPathDB" id="VectorBase:PPAI001500"/>
<proteinExistence type="inferred from homology"/>
<comment type="similarity">
    <text evidence="2 11">Belongs to the mitochondrial carrier (TC 2.A.29) family.</text>
</comment>
<organism evidence="12 13">
    <name type="scientific">Phlebotomus papatasi</name>
    <name type="common">Sandfly</name>
    <dbReference type="NCBI Taxonomy" id="29031"/>
    <lineage>
        <taxon>Eukaryota</taxon>
        <taxon>Metazoa</taxon>
        <taxon>Ecdysozoa</taxon>
        <taxon>Arthropoda</taxon>
        <taxon>Hexapoda</taxon>
        <taxon>Insecta</taxon>
        <taxon>Pterygota</taxon>
        <taxon>Neoptera</taxon>
        <taxon>Endopterygota</taxon>
        <taxon>Diptera</taxon>
        <taxon>Nematocera</taxon>
        <taxon>Psychodoidea</taxon>
        <taxon>Psychodidae</taxon>
        <taxon>Phlebotomus</taxon>
        <taxon>Phlebotomus</taxon>
    </lineage>
</organism>
<dbReference type="Proteomes" id="UP000092462">
    <property type="component" value="Unassembled WGS sequence"/>
</dbReference>
<evidence type="ECO:0000313" key="13">
    <source>
        <dbReference type="Proteomes" id="UP000092462"/>
    </source>
</evidence>
<dbReference type="Pfam" id="PF00153">
    <property type="entry name" value="Mito_carr"/>
    <property type="match status" value="3"/>
</dbReference>
<dbReference type="PANTHER" id="PTHR45928">
    <property type="entry name" value="RE38146P"/>
    <property type="match status" value="1"/>
</dbReference>
<feature type="repeat" description="Solcar" evidence="10">
    <location>
        <begin position="1"/>
        <end position="91"/>
    </location>
</feature>
<evidence type="ECO:0000256" key="5">
    <source>
        <dbReference type="ARBA" id="ARBA00022737"/>
    </source>
</evidence>
<evidence type="ECO:0000256" key="9">
    <source>
        <dbReference type="ARBA" id="ARBA00023136"/>
    </source>
</evidence>
<dbReference type="InterPro" id="IPR018108">
    <property type="entry name" value="MCP_transmembrane"/>
</dbReference>
<evidence type="ECO:0000256" key="8">
    <source>
        <dbReference type="ARBA" id="ARBA00023128"/>
    </source>
</evidence>
<keyword evidence="8" id="KW-0496">Mitochondrion</keyword>
<protein>
    <recommendedName>
        <fullName evidence="14">Mitochondrial oxaloacetate carrier protein</fullName>
    </recommendedName>
</protein>
<dbReference type="InterPro" id="IPR023395">
    <property type="entry name" value="MCP_dom_sf"/>
</dbReference>
<dbReference type="EnsemblMetazoa" id="PPAI001500-RA">
    <property type="protein sequence ID" value="PPAI001500-PA"/>
    <property type="gene ID" value="PPAI001500"/>
</dbReference>
<dbReference type="SUPFAM" id="SSF103506">
    <property type="entry name" value="Mitochondrial carrier"/>
    <property type="match status" value="1"/>
</dbReference>
<evidence type="ECO:0000313" key="12">
    <source>
        <dbReference type="EnsemblMetazoa" id="PPAI001500-PA"/>
    </source>
</evidence>
<evidence type="ECO:0000256" key="10">
    <source>
        <dbReference type="PROSITE-ProRule" id="PRU00282"/>
    </source>
</evidence>
<keyword evidence="6" id="KW-0999">Mitochondrion inner membrane</keyword>
<dbReference type="Gene3D" id="1.50.40.10">
    <property type="entry name" value="Mitochondrial carrier domain"/>
    <property type="match status" value="1"/>
</dbReference>
<dbReference type="EMBL" id="AJVK01010583">
    <property type="status" value="NOT_ANNOTATED_CDS"/>
    <property type="molecule type" value="Genomic_DNA"/>
</dbReference>
<feature type="repeat" description="Solcar" evidence="10">
    <location>
        <begin position="209"/>
        <end position="300"/>
    </location>
</feature>
<comment type="subcellular location">
    <subcellularLocation>
        <location evidence="1">Mitochondrion inner membrane</location>
        <topology evidence="1">Multi-pass membrane protein</topology>
    </subcellularLocation>
</comment>
<dbReference type="GO" id="GO:0005743">
    <property type="term" value="C:mitochondrial inner membrane"/>
    <property type="evidence" value="ECO:0007669"/>
    <property type="project" value="UniProtKB-SubCell"/>
</dbReference>
<dbReference type="PANTHER" id="PTHR45928:SF1">
    <property type="entry name" value="RE38146P"/>
    <property type="match status" value="1"/>
</dbReference>
<evidence type="ECO:0008006" key="14">
    <source>
        <dbReference type="Google" id="ProtNLM"/>
    </source>
</evidence>
<keyword evidence="7" id="KW-1133">Transmembrane helix</keyword>
<accession>A0A1B0D2C7</accession>
<dbReference type="InterPro" id="IPR051508">
    <property type="entry name" value="Mito_Carrier_Antiporter"/>
</dbReference>
<evidence type="ECO:0000256" key="6">
    <source>
        <dbReference type="ARBA" id="ARBA00022792"/>
    </source>
</evidence>
<keyword evidence="3 11" id="KW-0813">Transport</keyword>
<evidence type="ECO:0000256" key="11">
    <source>
        <dbReference type="RuleBase" id="RU000488"/>
    </source>
</evidence>
<dbReference type="PROSITE" id="PS50920">
    <property type="entry name" value="SOLCAR"/>
    <property type="match status" value="3"/>
</dbReference>
<keyword evidence="5" id="KW-0677">Repeat</keyword>
<sequence>MDFMLGGAAACAACLFTNPFDVIKTRQQLQGELSKAKPGGPNPYKSVFTSIRTIVKSEGIRGLQKGLPSAMLFQFIMNATSNNNFLSQRLGIYEHMEKMGWTKDRGEHHSPFRIVVMGGMCGMIGSGIGAPFYLVKTQIQAMSKGDSAVGTQHSHRGTMDAFRTIIREGGLKGLWRGASGIMCRTAVGSASQLATFIEIKDFCHKYENSVFLTSSCASVVSGCCMVLSMTPLDVISTRLFNQAVDEKGRGVLYKNIFDCLIKTFKAEGFTGLYKGTMPNFYRAGPHTILHLTFWDLFKEWLSPYLSNPSPPN</sequence>
<evidence type="ECO:0000256" key="1">
    <source>
        <dbReference type="ARBA" id="ARBA00004448"/>
    </source>
</evidence>
<evidence type="ECO:0000256" key="3">
    <source>
        <dbReference type="ARBA" id="ARBA00022448"/>
    </source>
</evidence>
<name>A0A1B0D2C7_PHLPP</name>
<dbReference type="EMBL" id="AJVK01010584">
    <property type="status" value="NOT_ANNOTATED_CDS"/>
    <property type="molecule type" value="Genomic_DNA"/>
</dbReference>
<dbReference type="AlphaFoldDB" id="A0A1B0D2C7"/>
<evidence type="ECO:0000256" key="4">
    <source>
        <dbReference type="ARBA" id="ARBA00022692"/>
    </source>
</evidence>
<dbReference type="VEuPathDB" id="VectorBase:PPAPM1_005637"/>
<keyword evidence="9 10" id="KW-0472">Membrane</keyword>
<evidence type="ECO:0000256" key="7">
    <source>
        <dbReference type="ARBA" id="ARBA00022989"/>
    </source>
</evidence>
<keyword evidence="4 10" id="KW-0812">Transmembrane</keyword>